<feature type="transmembrane region" description="Helical" evidence="1">
    <location>
        <begin position="21"/>
        <end position="42"/>
    </location>
</feature>
<comment type="caution">
    <text evidence="2">The sequence shown here is derived from an EMBL/GenBank/DDBJ whole genome shotgun (WGS) entry which is preliminary data.</text>
</comment>
<evidence type="ECO:0000256" key="1">
    <source>
        <dbReference type="SAM" id="Phobius"/>
    </source>
</evidence>
<dbReference type="Proteomes" id="UP000272015">
    <property type="component" value="Unassembled WGS sequence"/>
</dbReference>
<gene>
    <name evidence="2" type="ORF">D6T64_04410</name>
</gene>
<evidence type="ECO:0000313" key="3">
    <source>
        <dbReference type="Proteomes" id="UP000272015"/>
    </source>
</evidence>
<proteinExistence type="predicted"/>
<keyword evidence="1" id="KW-0812">Transmembrane</keyword>
<protein>
    <submittedName>
        <fullName evidence="2">PrgI family protein</fullName>
    </submittedName>
</protein>
<dbReference type="InterPro" id="IPR049978">
    <property type="entry name" value="SCO6880-like"/>
</dbReference>
<dbReference type="AlphaFoldDB" id="A0A3A5MJD5"/>
<keyword evidence="3" id="KW-1185">Reference proteome</keyword>
<accession>A0A3A5MJD5</accession>
<dbReference type="OrthoDB" id="3859571at2"/>
<organism evidence="2 3">
    <name type="scientific">Cryobacterium melibiosiphilum</name>
    <dbReference type="NCBI Taxonomy" id="995039"/>
    <lineage>
        <taxon>Bacteria</taxon>
        <taxon>Bacillati</taxon>
        <taxon>Actinomycetota</taxon>
        <taxon>Actinomycetes</taxon>
        <taxon>Micrococcales</taxon>
        <taxon>Microbacteriaceae</taxon>
        <taxon>Cryobacterium</taxon>
    </lineage>
</organism>
<dbReference type="EMBL" id="QZVS01000062">
    <property type="protein sequence ID" value="RJT90270.1"/>
    <property type="molecule type" value="Genomic_DNA"/>
</dbReference>
<sequence length="498" mass="54987">MSTPSSTTDRPIRLARKNTQGIIAGLDMWNLVTLAAAAGIAIVSINRWGFPAFFVSMPIWLTLAIAGLAQYHGVAFPRIAAQWVSLHVRRVLGGTTTRFRPERPQIAGTLNLPGRLASIQVWDADGQAVAYNPFSKTISITAELEVQGFLMLEMPERNELARNWGQVLAGFTQRDGITRVSLQERTVPTTILPARQFYAETVTRRGLDPESAVARNYDDVLDQSESFAVSHKNYVTLTFDLVKLQGQIKNLGGGKSGILALARIETANVTDALRSARFDVRKWLSVREWAALGRTAFDPEYLSATQSRLQDDAGVDLAAIGPMALDEPAGKNGIVRSDSGWHSTMWIHEWPRTETHVGFIEPLVFARHPNSGEAVTHIFSLVLTPVKTRSALKRIDDEKRTWRTNQRVKAKRNQQDSAADNADWDALIDQEQSIVAGEGEYRYGAYLTVSATSEERLNSSLAGMRNALTRAGMEPQILYCQQAEALMVSALPLGQGMK</sequence>
<dbReference type="RefSeq" id="WP_119972217.1">
    <property type="nucleotide sequence ID" value="NZ_JBHSQA010000028.1"/>
</dbReference>
<keyword evidence="1" id="KW-0472">Membrane</keyword>
<dbReference type="NCBIfam" id="NF042935">
    <property type="entry name" value="SCO6880_fam"/>
    <property type="match status" value="1"/>
</dbReference>
<evidence type="ECO:0000313" key="2">
    <source>
        <dbReference type="EMBL" id="RJT90270.1"/>
    </source>
</evidence>
<name>A0A3A5MJD5_9MICO</name>
<feature type="transmembrane region" description="Helical" evidence="1">
    <location>
        <begin position="48"/>
        <end position="69"/>
    </location>
</feature>
<keyword evidence="1" id="KW-1133">Transmembrane helix</keyword>
<reference evidence="2 3" key="1">
    <citation type="submission" date="2018-09" db="EMBL/GenBank/DDBJ databases">
        <title>Novel species of Cryobacterium.</title>
        <authorList>
            <person name="Liu Q."/>
            <person name="Xin Y.-H."/>
        </authorList>
    </citation>
    <scope>NUCLEOTIDE SEQUENCE [LARGE SCALE GENOMIC DNA]</scope>
    <source>
        <strain evidence="2 3">Hh39</strain>
    </source>
</reference>